<dbReference type="AlphaFoldDB" id="A0A2P9AQS5"/>
<keyword evidence="3" id="KW-1185">Reference proteome</keyword>
<evidence type="ECO:0000313" key="3">
    <source>
        <dbReference type="Proteomes" id="UP000245698"/>
    </source>
</evidence>
<proteinExistence type="predicted"/>
<reference evidence="3" key="1">
    <citation type="submission" date="2016-12" db="EMBL/GenBank/DDBJ databases">
        <authorList>
            <person name="Brunel B."/>
        </authorList>
    </citation>
    <scope>NUCLEOTIDE SEQUENCE [LARGE SCALE GENOMIC DNA]</scope>
</reference>
<name>A0A2P9AQS5_9HYPH</name>
<protein>
    <submittedName>
        <fullName evidence="2">Uncharacterized protein</fullName>
    </submittedName>
</protein>
<feature type="region of interest" description="Disordered" evidence="1">
    <location>
        <begin position="103"/>
        <end position="129"/>
    </location>
</feature>
<evidence type="ECO:0000313" key="2">
    <source>
        <dbReference type="EMBL" id="SJM33514.1"/>
    </source>
</evidence>
<dbReference type="Proteomes" id="UP000245698">
    <property type="component" value="Unassembled WGS sequence"/>
</dbReference>
<accession>A0A2P9AQS5</accession>
<gene>
    <name evidence="2" type="ORF">BQ8482_350158</name>
</gene>
<sequence length="129" mass="14138">MLNQPATMRQKPGYIGTLALEGLGAPSPGSQVAYGLTPHRFPVIQDCCQLGRRRLVRFRQTDAMAPSPVQGVQGNFFGRLACDQNRARSSEEIGLSSFNRFGSRRRHGRGSAAQTVAKRCEPLGRPQAR</sequence>
<organism evidence="2 3">
    <name type="scientific">Mesorhizobium delmotii</name>
    <dbReference type="NCBI Taxonomy" id="1631247"/>
    <lineage>
        <taxon>Bacteria</taxon>
        <taxon>Pseudomonadati</taxon>
        <taxon>Pseudomonadota</taxon>
        <taxon>Alphaproteobacteria</taxon>
        <taxon>Hyphomicrobiales</taxon>
        <taxon>Phyllobacteriaceae</taxon>
        <taxon>Mesorhizobium</taxon>
    </lineage>
</organism>
<evidence type="ECO:0000256" key="1">
    <source>
        <dbReference type="SAM" id="MobiDB-lite"/>
    </source>
</evidence>
<dbReference type="EMBL" id="FUIG01000043">
    <property type="protein sequence ID" value="SJM33514.1"/>
    <property type="molecule type" value="Genomic_DNA"/>
</dbReference>